<evidence type="ECO:0000259" key="6">
    <source>
        <dbReference type="PROSITE" id="PS50059"/>
    </source>
</evidence>
<dbReference type="Pfam" id="PF00254">
    <property type="entry name" value="FKBP_C"/>
    <property type="match status" value="1"/>
</dbReference>
<evidence type="ECO:0000256" key="2">
    <source>
        <dbReference type="ARBA" id="ARBA00013194"/>
    </source>
</evidence>
<dbReference type="Proteomes" id="UP001165082">
    <property type="component" value="Unassembled WGS sequence"/>
</dbReference>
<protein>
    <recommendedName>
        <fullName evidence="2 5">peptidylprolyl isomerase</fullName>
        <ecNumber evidence="2 5">5.2.1.8</ecNumber>
    </recommendedName>
</protein>
<reference evidence="7" key="1">
    <citation type="submission" date="2022-07" db="EMBL/GenBank/DDBJ databases">
        <title>Genome analysis of Parmales, a sister group of diatoms, reveals the evolutionary specialization of diatoms from phago-mixotrophs to photoautotrophs.</title>
        <authorList>
            <person name="Ban H."/>
            <person name="Sato S."/>
            <person name="Yoshikawa S."/>
            <person name="Kazumasa Y."/>
            <person name="Nakamura Y."/>
            <person name="Ichinomiya M."/>
            <person name="Saitoh K."/>
            <person name="Sato N."/>
            <person name="Blanc-Mathieu R."/>
            <person name="Endo H."/>
            <person name="Kuwata A."/>
            <person name="Ogata H."/>
        </authorList>
    </citation>
    <scope>NUCLEOTIDE SEQUENCE</scope>
</reference>
<dbReference type="PANTHER" id="PTHR43811">
    <property type="entry name" value="FKBP-TYPE PEPTIDYL-PROLYL CIS-TRANS ISOMERASE FKPA"/>
    <property type="match status" value="1"/>
</dbReference>
<dbReference type="OrthoDB" id="1902587at2759"/>
<comment type="caution">
    <text evidence="7">The sequence shown here is derived from an EMBL/GenBank/DDBJ whole genome shotgun (WGS) entry which is preliminary data.</text>
</comment>
<organism evidence="7 8">
    <name type="scientific">Triparma retinervis</name>
    <dbReference type="NCBI Taxonomy" id="2557542"/>
    <lineage>
        <taxon>Eukaryota</taxon>
        <taxon>Sar</taxon>
        <taxon>Stramenopiles</taxon>
        <taxon>Ochrophyta</taxon>
        <taxon>Bolidophyceae</taxon>
        <taxon>Parmales</taxon>
        <taxon>Triparmaceae</taxon>
        <taxon>Triparma</taxon>
    </lineage>
</organism>
<evidence type="ECO:0000256" key="4">
    <source>
        <dbReference type="ARBA" id="ARBA00023235"/>
    </source>
</evidence>
<gene>
    <name evidence="7" type="ORF">TrRE_jg9496</name>
</gene>
<evidence type="ECO:0000256" key="5">
    <source>
        <dbReference type="PROSITE-ProRule" id="PRU00277"/>
    </source>
</evidence>
<keyword evidence="4 5" id="KW-0413">Isomerase</keyword>
<keyword evidence="3 5" id="KW-0697">Rotamase</keyword>
<feature type="domain" description="PPIase FKBP-type" evidence="6">
    <location>
        <begin position="6"/>
        <end position="96"/>
    </location>
</feature>
<dbReference type="PROSITE" id="PS50059">
    <property type="entry name" value="FKBP_PPIASE"/>
    <property type="match status" value="1"/>
</dbReference>
<evidence type="ECO:0000313" key="7">
    <source>
        <dbReference type="EMBL" id="GMH70454.1"/>
    </source>
</evidence>
<dbReference type="InterPro" id="IPR046357">
    <property type="entry name" value="PPIase_dom_sf"/>
</dbReference>
<evidence type="ECO:0000256" key="3">
    <source>
        <dbReference type="ARBA" id="ARBA00023110"/>
    </source>
</evidence>
<accession>A0A9W7AEH4</accession>
<dbReference type="GO" id="GO:0003755">
    <property type="term" value="F:peptidyl-prolyl cis-trans isomerase activity"/>
    <property type="evidence" value="ECO:0007669"/>
    <property type="project" value="UniProtKB-KW"/>
</dbReference>
<dbReference type="SUPFAM" id="SSF54534">
    <property type="entry name" value="FKBP-like"/>
    <property type="match status" value="1"/>
</dbReference>
<name>A0A9W7AEH4_9STRA</name>
<evidence type="ECO:0000256" key="1">
    <source>
        <dbReference type="ARBA" id="ARBA00000971"/>
    </source>
</evidence>
<dbReference type="EMBL" id="BRXZ01002800">
    <property type="protein sequence ID" value="GMH70454.1"/>
    <property type="molecule type" value="Genomic_DNA"/>
</dbReference>
<dbReference type="Gene3D" id="3.10.50.40">
    <property type="match status" value="1"/>
</dbReference>
<dbReference type="EC" id="5.2.1.8" evidence="2 5"/>
<dbReference type="PANTHER" id="PTHR43811:SF19">
    <property type="entry name" value="39 KDA FK506-BINDING NUCLEAR PROTEIN"/>
    <property type="match status" value="1"/>
</dbReference>
<dbReference type="AlphaFoldDB" id="A0A9W7AEH4"/>
<keyword evidence="8" id="KW-1185">Reference proteome</keyword>
<evidence type="ECO:0000313" key="8">
    <source>
        <dbReference type="Proteomes" id="UP001165082"/>
    </source>
</evidence>
<sequence>MVLKATMTAKVDYTLWVNGFEKKKVDSSIGVLKTPFKFVVGVGQVIPGWDKTVAEMKVGEKRRVVIEPSLGYGEKGMGPIPGNAQLYFEIELLELAEMKPLNNKQKQWLEEHPVP</sequence>
<dbReference type="InterPro" id="IPR001179">
    <property type="entry name" value="PPIase_FKBP_dom"/>
</dbReference>
<proteinExistence type="predicted"/>
<comment type="catalytic activity">
    <reaction evidence="1 5">
        <text>[protein]-peptidylproline (omega=180) = [protein]-peptidylproline (omega=0)</text>
        <dbReference type="Rhea" id="RHEA:16237"/>
        <dbReference type="Rhea" id="RHEA-COMP:10747"/>
        <dbReference type="Rhea" id="RHEA-COMP:10748"/>
        <dbReference type="ChEBI" id="CHEBI:83833"/>
        <dbReference type="ChEBI" id="CHEBI:83834"/>
        <dbReference type="EC" id="5.2.1.8"/>
    </reaction>
</comment>